<evidence type="ECO:0000313" key="4">
    <source>
        <dbReference type="Proteomes" id="UP000001685"/>
    </source>
</evidence>
<dbReference type="HOGENOM" id="CLU_178604_0_0_11"/>
<name>B1VLY9_STRGG</name>
<keyword evidence="1" id="KW-0472">Membrane</keyword>
<protein>
    <submittedName>
        <fullName evidence="2">Uncharacterized protein</fullName>
    </submittedName>
</protein>
<sequence>MCARTYEFTDAEGRARRLTDDYTCGERVEILHDPAPDGDTARIGRGTTGTLVFAGCVCLLSLVMAAALVAIGLARPHAALDVISPGL</sequence>
<reference evidence="2" key="2">
    <citation type="journal article" date="2008" name="J. Bacteriol.">
        <title>The genome sequence of the streptomycin-producing microorganism Streptomyces griseus IFO 13350.</title>
        <authorList>
            <person name="Ohnishi Y."/>
            <person name="Ishikawa J."/>
            <person name="Hara H."/>
            <person name="Suzuki H."/>
            <person name="Ikenoya M."/>
            <person name="Ikeda H."/>
            <person name="Yamashita A."/>
            <person name="Hattori M."/>
            <person name="Horinouchi S."/>
        </authorList>
    </citation>
    <scope>NUCLEOTIDE SEQUENCE</scope>
    <source>
        <strain evidence="2">NBRC 13350</strain>
    </source>
</reference>
<keyword evidence="1" id="KW-0812">Transmembrane</keyword>
<keyword evidence="1" id="KW-1133">Transmembrane helix</keyword>
<dbReference type="eggNOG" id="ENOG503261G">
    <property type="taxonomic scope" value="Bacteria"/>
</dbReference>
<dbReference type="Proteomes" id="UP000001685">
    <property type="component" value="Chromosome"/>
</dbReference>
<reference evidence="2" key="3">
    <citation type="journal article" date="2008" name="J. Biol. Chem.">
        <title>Phenolic lipids synthesized by type III polyketide synthase confer penicillin resistance on Streptomyces griseus.</title>
        <authorList>
            <person name="Funabashi M."/>
            <person name="Funa N."/>
            <person name="Horinouchi S."/>
        </authorList>
    </citation>
    <scope>NUCLEOTIDE SEQUENCE</scope>
    <source>
        <strain evidence="2">NBRC 13350</strain>
    </source>
</reference>
<reference evidence="4" key="1">
    <citation type="journal article" date="2008" name="J. Bacteriol.">
        <title>Genome sequence of the streptomycin-producing microorganism Streptomyces griseus IFO 13350.</title>
        <authorList>
            <person name="Ohnishi Y."/>
            <person name="Ishikawa J."/>
            <person name="Hara H."/>
            <person name="Suzuki H."/>
            <person name="Ikenoya M."/>
            <person name="Ikeda H."/>
            <person name="Yamashita A."/>
            <person name="Hattori M."/>
            <person name="Horinouchi S."/>
        </authorList>
    </citation>
    <scope>NUCLEOTIDE SEQUENCE [LARGE SCALE GENOMIC DNA]</scope>
    <source>
        <strain evidence="4">JCM 4626 / NBRC 13350</strain>
    </source>
</reference>
<reference evidence="2" key="4">
    <citation type="journal article" date="2008" name="Microbiology">
        <title>Conditionally positive effect of the TetR-family transcriptional regulator AtrA on streptomycin production by Streptomyces griseus.</title>
        <authorList>
            <person name="Hirano S."/>
            <person name="Tanaka K."/>
            <person name="Ohnishi Y."/>
            <person name="Horinouchi S."/>
        </authorList>
    </citation>
    <scope>NUCLEOTIDE SEQUENCE</scope>
    <source>
        <strain evidence="2">NBRC 13350</strain>
    </source>
</reference>
<evidence type="ECO:0000256" key="1">
    <source>
        <dbReference type="SAM" id="Phobius"/>
    </source>
</evidence>
<dbReference type="EMBL" id="AP009493">
    <property type="protein sequence ID" value="BAG23905.1"/>
    <property type="molecule type" value="Genomic_DNA"/>
</dbReference>
<feature type="transmembrane region" description="Helical" evidence="1">
    <location>
        <begin position="51"/>
        <end position="74"/>
    </location>
</feature>
<dbReference type="KEGG" id="sgr:SGR_61t"/>
<gene>
    <name evidence="2" type="ordered locus">SGR_61t</name>
    <name evidence="3" type="ordered locus">SGR_7078t</name>
</gene>
<evidence type="ECO:0000313" key="2">
    <source>
        <dbReference type="EMBL" id="BAG16890.1"/>
    </source>
</evidence>
<dbReference type="EMBL" id="AP009493">
    <property type="protein sequence ID" value="BAG16890.1"/>
    <property type="molecule type" value="Genomic_DNA"/>
</dbReference>
<accession>B1VLY9</accession>
<dbReference type="KEGG" id="sgr:SGR_7078t"/>
<organism evidence="2 4">
    <name type="scientific">Streptomyces griseus subsp. griseus (strain JCM 4626 / CBS 651.72 / NBRC 13350 / KCC S-0626 / ISP 5235)</name>
    <dbReference type="NCBI Taxonomy" id="455632"/>
    <lineage>
        <taxon>Bacteria</taxon>
        <taxon>Bacillati</taxon>
        <taxon>Actinomycetota</taxon>
        <taxon>Actinomycetes</taxon>
        <taxon>Kitasatosporales</taxon>
        <taxon>Streptomycetaceae</taxon>
        <taxon>Streptomyces</taxon>
    </lineage>
</organism>
<dbReference type="AlphaFoldDB" id="B1VLY9"/>
<proteinExistence type="predicted"/>
<evidence type="ECO:0000313" key="3">
    <source>
        <dbReference type="EMBL" id="BAG23905.1"/>
    </source>
</evidence>